<keyword evidence="2" id="KW-1185">Reference proteome</keyword>
<dbReference type="AlphaFoldDB" id="A0A9W8TK02"/>
<protein>
    <submittedName>
        <fullName evidence="1">Uncharacterized protein</fullName>
    </submittedName>
</protein>
<comment type="caution">
    <text evidence="1">The sequence shown here is derived from an EMBL/GenBank/DDBJ whole genome shotgun (WGS) entry which is preliminary data.</text>
</comment>
<accession>A0A9W8TK02</accession>
<reference evidence="1" key="1">
    <citation type="submission" date="2022-07" db="EMBL/GenBank/DDBJ databases">
        <title>Genome Sequence of Xylaria arbuscula.</title>
        <authorList>
            <person name="Buettner E."/>
        </authorList>
    </citation>
    <scope>NUCLEOTIDE SEQUENCE</scope>
    <source>
        <strain evidence="1">VT107</strain>
    </source>
</reference>
<organism evidence="1 2">
    <name type="scientific">Xylaria arbuscula</name>
    <dbReference type="NCBI Taxonomy" id="114810"/>
    <lineage>
        <taxon>Eukaryota</taxon>
        <taxon>Fungi</taxon>
        <taxon>Dikarya</taxon>
        <taxon>Ascomycota</taxon>
        <taxon>Pezizomycotina</taxon>
        <taxon>Sordariomycetes</taxon>
        <taxon>Xylariomycetidae</taxon>
        <taxon>Xylariales</taxon>
        <taxon>Xylariaceae</taxon>
        <taxon>Xylaria</taxon>
    </lineage>
</organism>
<dbReference type="Proteomes" id="UP001148614">
    <property type="component" value="Unassembled WGS sequence"/>
</dbReference>
<name>A0A9W8TK02_9PEZI</name>
<sequence length="118" mass="12574">MVPSIPMTVYTTNLVVRFIPRSRKLILKSSSGGGEVPRWSVPDADDDAALPAALVLACLSNVGQDDERRRAVMIGLIGDRRLKCLVVCERVLGLVSVRVSGNAATLEAAILANMTVKG</sequence>
<evidence type="ECO:0000313" key="2">
    <source>
        <dbReference type="Proteomes" id="UP001148614"/>
    </source>
</evidence>
<proteinExistence type="predicted"/>
<evidence type="ECO:0000313" key="1">
    <source>
        <dbReference type="EMBL" id="KAJ3567998.1"/>
    </source>
</evidence>
<dbReference type="EMBL" id="JANPWZ010001181">
    <property type="protein sequence ID" value="KAJ3567998.1"/>
    <property type="molecule type" value="Genomic_DNA"/>
</dbReference>
<gene>
    <name evidence="1" type="ORF">NPX13_g6576</name>
</gene>